<dbReference type="RefSeq" id="WP_072764114.1">
    <property type="nucleotide sequence ID" value="NZ_FQYX01000009.1"/>
</dbReference>
<dbReference type="EMBL" id="FQYX01000009">
    <property type="protein sequence ID" value="SHI99533.1"/>
    <property type="molecule type" value="Genomic_DNA"/>
</dbReference>
<keyword evidence="2" id="KW-1185">Reference proteome</keyword>
<protein>
    <submittedName>
        <fullName evidence="1">Uncharacterized protein</fullName>
    </submittedName>
</protein>
<dbReference type="AlphaFoldDB" id="A0A1M6FPE0"/>
<evidence type="ECO:0000313" key="1">
    <source>
        <dbReference type="EMBL" id="SHI99533.1"/>
    </source>
</evidence>
<proteinExistence type="predicted"/>
<accession>A0A1M6FPE0</accession>
<dbReference type="STRING" id="558155.SAMN04487911_10935"/>
<organism evidence="1 2">
    <name type="scientific">Arenibacter nanhaiticus</name>
    <dbReference type="NCBI Taxonomy" id="558155"/>
    <lineage>
        <taxon>Bacteria</taxon>
        <taxon>Pseudomonadati</taxon>
        <taxon>Bacteroidota</taxon>
        <taxon>Flavobacteriia</taxon>
        <taxon>Flavobacteriales</taxon>
        <taxon>Flavobacteriaceae</taxon>
        <taxon>Arenibacter</taxon>
    </lineage>
</organism>
<evidence type="ECO:0000313" key="2">
    <source>
        <dbReference type="Proteomes" id="UP000184231"/>
    </source>
</evidence>
<name>A0A1M6FPE0_9FLAO</name>
<reference evidence="1 2" key="1">
    <citation type="submission" date="2016-11" db="EMBL/GenBank/DDBJ databases">
        <authorList>
            <person name="Jaros S."/>
            <person name="Januszkiewicz K."/>
            <person name="Wedrychowicz H."/>
        </authorList>
    </citation>
    <scope>NUCLEOTIDE SEQUENCE [LARGE SCALE GENOMIC DNA]</scope>
    <source>
        <strain evidence="1 2">CGMCC 1.8863</strain>
    </source>
</reference>
<dbReference type="OrthoDB" id="9841680at2"/>
<dbReference type="Proteomes" id="UP000184231">
    <property type="component" value="Unassembled WGS sequence"/>
</dbReference>
<sequence>MKKKITLMVNEPLKQNLESKVQDILNEITDLKTDLDKGIDYDTNSVDKVIKFIRTYGNDLYLNDEVKQNEIILIKYRDEVQGVRKLYPSLIKLKAIEMFKNPEDVTVVKNLIQRATGINKEIESIKGLTLESFVLNEEFKMNTKVDTVLKEIYSTFCKNTKQNELKQLAEKLSTIIEWGLKQGIVSKHYTGINLSEIIDLDTGKVDYNRIASIR</sequence>
<gene>
    <name evidence="1" type="ORF">SAMN04487911_10935</name>
</gene>